<evidence type="ECO:0000313" key="2">
    <source>
        <dbReference type="EMBL" id="OMP09390.1"/>
    </source>
</evidence>
<accession>A0A1R3KQP5</accession>
<evidence type="ECO:0000313" key="3">
    <source>
        <dbReference type="Proteomes" id="UP000187203"/>
    </source>
</evidence>
<organism evidence="2 3">
    <name type="scientific">Corchorus olitorius</name>
    <dbReference type="NCBI Taxonomy" id="93759"/>
    <lineage>
        <taxon>Eukaryota</taxon>
        <taxon>Viridiplantae</taxon>
        <taxon>Streptophyta</taxon>
        <taxon>Embryophyta</taxon>
        <taxon>Tracheophyta</taxon>
        <taxon>Spermatophyta</taxon>
        <taxon>Magnoliopsida</taxon>
        <taxon>eudicotyledons</taxon>
        <taxon>Gunneridae</taxon>
        <taxon>Pentapetalae</taxon>
        <taxon>rosids</taxon>
        <taxon>malvids</taxon>
        <taxon>Malvales</taxon>
        <taxon>Malvaceae</taxon>
        <taxon>Grewioideae</taxon>
        <taxon>Apeibeae</taxon>
        <taxon>Corchorus</taxon>
    </lineage>
</organism>
<comment type="caution">
    <text evidence="2">The sequence shown here is derived from an EMBL/GenBank/DDBJ whole genome shotgun (WGS) entry which is preliminary data.</text>
</comment>
<feature type="region of interest" description="Disordered" evidence="1">
    <location>
        <begin position="1"/>
        <end position="32"/>
    </location>
</feature>
<dbReference type="AlphaFoldDB" id="A0A1R3KQP5"/>
<keyword evidence="3" id="KW-1185">Reference proteome</keyword>
<gene>
    <name evidence="2" type="ORF">COLO4_05503</name>
</gene>
<reference evidence="3" key="1">
    <citation type="submission" date="2013-09" db="EMBL/GenBank/DDBJ databases">
        <title>Corchorus olitorius genome sequencing.</title>
        <authorList>
            <person name="Alam M."/>
            <person name="Haque M.S."/>
            <person name="Islam M.S."/>
            <person name="Emdad E.M."/>
            <person name="Islam M.M."/>
            <person name="Ahmed B."/>
            <person name="Halim A."/>
            <person name="Hossen Q.M.M."/>
            <person name="Hossain M.Z."/>
            <person name="Ahmed R."/>
            <person name="Khan M.M."/>
            <person name="Islam R."/>
            <person name="Rashid M.M."/>
            <person name="Khan S.A."/>
            <person name="Rahman M.S."/>
            <person name="Alam M."/>
            <person name="Yahiya A.S."/>
            <person name="Khan M.S."/>
            <person name="Azam M.S."/>
            <person name="Haque T."/>
            <person name="Lashkar M.Z.H."/>
            <person name="Akhand A.I."/>
            <person name="Morshed G."/>
            <person name="Roy S."/>
            <person name="Uddin K.S."/>
            <person name="Rabeya T."/>
            <person name="Hossain A.S."/>
            <person name="Chowdhury A."/>
            <person name="Snigdha A.R."/>
            <person name="Mortoza M.S."/>
            <person name="Matin S.A."/>
            <person name="Hoque S.M.E."/>
            <person name="Islam M.K."/>
            <person name="Roy D.K."/>
            <person name="Haider R."/>
            <person name="Moosa M.M."/>
            <person name="Elias S.M."/>
            <person name="Hasan A.M."/>
            <person name="Jahan S."/>
            <person name="Shafiuddin M."/>
            <person name="Mahmood N."/>
            <person name="Shommy N.S."/>
        </authorList>
    </citation>
    <scope>NUCLEOTIDE SEQUENCE [LARGE SCALE GENOMIC DNA]</scope>
    <source>
        <strain evidence="3">cv. O-4</strain>
    </source>
</reference>
<protein>
    <submittedName>
        <fullName evidence="2">Uncharacterized protein</fullName>
    </submittedName>
</protein>
<dbReference type="EMBL" id="AWUE01012366">
    <property type="protein sequence ID" value="OMP09390.1"/>
    <property type="molecule type" value="Genomic_DNA"/>
</dbReference>
<proteinExistence type="predicted"/>
<feature type="compositionally biased region" description="Polar residues" evidence="1">
    <location>
        <begin position="16"/>
        <end position="32"/>
    </location>
</feature>
<dbReference type="Proteomes" id="UP000187203">
    <property type="component" value="Unassembled WGS sequence"/>
</dbReference>
<sequence>MAMAMAEIQNLKWSRRGSNPRPSAHKTNALTN</sequence>
<evidence type="ECO:0000256" key="1">
    <source>
        <dbReference type="SAM" id="MobiDB-lite"/>
    </source>
</evidence>
<name>A0A1R3KQP5_9ROSI</name>